<dbReference type="PRINTS" id="PR00260">
    <property type="entry name" value="CHEMTRNSDUCR"/>
</dbReference>
<dbReference type="SMART" id="SM00304">
    <property type="entry name" value="HAMP"/>
    <property type="match status" value="1"/>
</dbReference>
<evidence type="ECO:0000256" key="5">
    <source>
        <dbReference type="ARBA" id="ARBA00029447"/>
    </source>
</evidence>
<protein>
    <recommendedName>
        <fullName evidence="13">Methyl-accepting chemotaxis protein</fullName>
    </recommendedName>
</protein>
<dbReference type="InterPro" id="IPR004090">
    <property type="entry name" value="Chemotax_Me-accpt_rcpt"/>
</dbReference>
<dbReference type="PROSITE" id="PS50111">
    <property type="entry name" value="CHEMOTAXIS_TRANSDUC_2"/>
    <property type="match status" value="1"/>
</dbReference>
<dbReference type="SMART" id="SM00283">
    <property type="entry name" value="MA"/>
    <property type="match status" value="1"/>
</dbReference>
<dbReference type="AlphaFoldDB" id="A0A165Y1G1"/>
<evidence type="ECO:0000256" key="8">
    <source>
        <dbReference type="SAM" id="Phobius"/>
    </source>
</evidence>
<dbReference type="CDD" id="cd06225">
    <property type="entry name" value="HAMP"/>
    <property type="match status" value="1"/>
</dbReference>
<accession>A0A165Y1G1</accession>
<evidence type="ECO:0000256" key="1">
    <source>
        <dbReference type="ARBA" id="ARBA00004236"/>
    </source>
</evidence>
<dbReference type="CDD" id="cd11386">
    <property type="entry name" value="MCP_signal"/>
    <property type="match status" value="1"/>
</dbReference>
<feature type="transmembrane region" description="Helical" evidence="8">
    <location>
        <begin position="186"/>
        <end position="207"/>
    </location>
</feature>
<dbReference type="EMBL" id="LWBR01000018">
    <property type="protein sequence ID" value="KZN96626.1"/>
    <property type="molecule type" value="Genomic_DNA"/>
</dbReference>
<dbReference type="RefSeq" id="WP_063387730.1">
    <property type="nucleotide sequence ID" value="NZ_LWBR01000018.1"/>
</dbReference>
<evidence type="ECO:0000259" key="9">
    <source>
        <dbReference type="PROSITE" id="PS50111"/>
    </source>
</evidence>
<keyword evidence="3 8" id="KW-0472">Membrane</keyword>
<name>A0A165Y1G1_9BACI</name>
<proteinExistence type="inferred from homology"/>
<sequence length="567" mass="62831">MIRMYKNLNIGWKYSIGLIVTVGLFIIASIIIGNQFFQIKNNIEQIDRRGEKAVHITEMASLFRTADIRVADYINTMDEKNLQEFNDRMQEYEDKKKGIESQLETKNQRDLLAKIETNKEMINDLFLNQLVPALKGGNKEEIGKLREQIAELRTETVAQLDQLTKAVEEERIVAVNQTFNVMQHSLLILVLSVLLSIVLGVTVVFLITRTIRKNLLVAVKMANQIADGNLQGHAVIYDGKDEIGQLINAMNKMKGNLHQIIGHMTNVSGNLSKQSRTLSQYSEEVQQGSQQIASTMQELSSGAEEQANSASELLEQMNEFESIVTNVLKNQQEVQTFSDSMLTLTEDGSQAMIKSIEKMESIDAKIQGSLAMVKGLDTKTNDIAKLINVIQEIADQTNLLALNAAIEAARAGEHGKGFAVVADEVRKLAEQVASSVSEITSIIQGIQTESKNVVISLEDGYRNVAEGTETISKTGDIFNELKETIKKVSHKIRGMSESINSVLDNTKKMGESIESIASVSEESAAGIEEVTATAEQSNSSMKEVANSAKHLDKEAMDFDRLIQQFKI</sequence>
<gene>
    <name evidence="11" type="ORF">AZI98_07855</name>
</gene>
<evidence type="ECO:0000313" key="12">
    <source>
        <dbReference type="Proteomes" id="UP000076476"/>
    </source>
</evidence>
<keyword evidence="8" id="KW-1133">Transmembrane helix</keyword>
<reference evidence="11 12" key="1">
    <citation type="submission" date="2016-04" db="EMBL/GenBank/DDBJ databases">
        <title>Draft genome sequence of Aeribacillus pallidus 8m3 from petroleum reservoir.</title>
        <authorList>
            <person name="Poltaraus A.B."/>
            <person name="Nazina T.N."/>
            <person name="Tourova T.P."/>
            <person name="Malakho S.M."/>
            <person name="Korshunova A.V."/>
            <person name="Sokolova D.S."/>
        </authorList>
    </citation>
    <scope>NUCLEOTIDE SEQUENCE [LARGE SCALE GENOMIC DNA]</scope>
    <source>
        <strain evidence="11 12">8m3</strain>
    </source>
</reference>
<dbReference type="Pfam" id="PF00672">
    <property type="entry name" value="HAMP"/>
    <property type="match status" value="1"/>
</dbReference>
<dbReference type="PROSITE" id="PS50885">
    <property type="entry name" value="HAMP"/>
    <property type="match status" value="1"/>
</dbReference>
<evidence type="ECO:0000256" key="6">
    <source>
        <dbReference type="PROSITE-ProRule" id="PRU00284"/>
    </source>
</evidence>
<comment type="similarity">
    <text evidence="5">Belongs to the methyl-accepting chemotaxis (MCP) protein family.</text>
</comment>
<organism evidence="11 12">
    <name type="scientific">Aeribacillus pallidus</name>
    <dbReference type="NCBI Taxonomy" id="33936"/>
    <lineage>
        <taxon>Bacteria</taxon>
        <taxon>Bacillati</taxon>
        <taxon>Bacillota</taxon>
        <taxon>Bacilli</taxon>
        <taxon>Bacillales</taxon>
        <taxon>Bacillaceae</taxon>
        <taxon>Aeribacillus</taxon>
    </lineage>
</organism>
<dbReference type="Gene3D" id="1.10.287.950">
    <property type="entry name" value="Methyl-accepting chemotaxis protein"/>
    <property type="match status" value="1"/>
</dbReference>
<feature type="domain" description="HAMP" evidence="10">
    <location>
        <begin position="209"/>
        <end position="262"/>
    </location>
</feature>
<evidence type="ECO:0008006" key="13">
    <source>
        <dbReference type="Google" id="ProtNLM"/>
    </source>
</evidence>
<comment type="subcellular location">
    <subcellularLocation>
        <location evidence="1">Cell membrane</location>
    </subcellularLocation>
</comment>
<dbReference type="OrthoDB" id="9804712at2"/>
<keyword evidence="4 6" id="KW-0807">Transducer</keyword>
<dbReference type="Pfam" id="PF00015">
    <property type="entry name" value="MCPsignal"/>
    <property type="match status" value="1"/>
</dbReference>
<dbReference type="GO" id="GO:0006935">
    <property type="term" value="P:chemotaxis"/>
    <property type="evidence" value="ECO:0007669"/>
    <property type="project" value="InterPro"/>
</dbReference>
<evidence type="ECO:0000256" key="2">
    <source>
        <dbReference type="ARBA" id="ARBA00022475"/>
    </source>
</evidence>
<keyword evidence="8" id="KW-0812">Transmembrane</keyword>
<evidence type="ECO:0000256" key="7">
    <source>
        <dbReference type="SAM" id="Coils"/>
    </source>
</evidence>
<keyword evidence="2" id="KW-1003">Cell membrane</keyword>
<dbReference type="GO" id="GO:0005886">
    <property type="term" value="C:plasma membrane"/>
    <property type="evidence" value="ECO:0007669"/>
    <property type="project" value="UniProtKB-SubCell"/>
</dbReference>
<dbReference type="GO" id="GO:0004888">
    <property type="term" value="F:transmembrane signaling receptor activity"/>
    <property type="evidence" value="ECO:0007669"/>
    <property type="project" value="InterPro"/>
</dbReference>
<evidence type="ECO:0000313" key="11">
    <source>
        <dbReference type="EMBL" id="KZN96626.1"/>
    </source>
</evidence>
<dbReference type="InterPro" id="IPR004089">
    <property type="entry name" value="MCPsignal_dom"/>
</dbReference>
<keyword evidence="7" id="KW-0175">Coiled coil</keyword>
<dbReference type="Gene3D" id="6.10.340.10">
    <property type="match status" value="1"/>
</dbReference>
<dbReference type="SUPFAM" id="SSF58104">
    <property type="entry name" value="Methyl-accepting chemotaxis protein (MCP) signaling domain"/>
    <property type="match status" value="1"/>
</dbReference>
<evidence type="ECO:0000256" key="4">
    <source>
        <dbReference type="ARBA" id="ARBA00023224"/>
    </source>
</evidence>
<comment type="caution">
    <text evidence="11">The sequence shown here is derived from an EMBL/GenBank/DDBJ whole genome shotgun (WGS) entry which is preliminary data.</text>
</comment>
<evidence type="ECO:0000259" key="10">
    <source>
        <dbReference type="PROSITE" id="PS50885"/>
    </source>
</evidence>
<dbReference type="STRING" id="33936.AZI98_07855"/>
<evidence type="ECO:0000256" key="3">
    <source>
        <dbReference type="ARBA" id="ARBA00023136"/>
    </source>
</evidence>
<keyword evidence="12" id="KW-1185">Reference proteome</keyword>
<dbReference type="InterPro" id="IPR003660">
    <property type="entry name" value="HAMP_dom"/>
</dbReference>
<dbReference type="Proteomes" id="UP000076476">
    <property type="component" value="Unassembled WGS sequence"/>
</dbReference>
<feature type="coiled-coil region" evidence="7">
    <location>
        <begin position="75"/>
        <end position="109"/>
    </location>
</feature>
<dbReference type="GO" id="GO:0007165">
    <property type="term" value="P:signal transduction"/>
    <property type="evidence" value="ECO:0007669"/>
    <property type="project" value="UniProtKB-KW"/>
</dbReference>
<dbReference type="PANTHER" id="PTHR32089:SF112">
    <property type="entry name" value="LYSOZYME-LIKE PROTEIN-RELATED"/>
    <property type="match status" value="1"/>
</dbReference>
<dbReference type="PANTHER" id="PTHR32089">
    <property type="entry name" value="METHYL-ACCEPTING CHEMOTAXIS PROTEIN MCPB"/>
    <property type="match status" value="1"/>
</dbReference>
<feature type="transmembrane region" description="Helical" evidence="8">
    <location>
        <begin position="12"/>
        <end position="32"/>
    </location>
</feature>
<feature type="domain" description="Methyl-accepting transducer" evidence="9">
    <location>
        <begin position="281"/>
        <end position="531"/>
    </location>
</feature>